<name>A0A6I8M8I7_9FUSO</name>
<dbReference type="FunFam" id="3.90.76.10:FF:000001">
    <property type="entry name" value="Oligopeptide ABC transporter substrate-binding protein"/>
    <property type="match status" value="1"/>
</dbReference>
<dbReference type="EMBL" id="CABWIB010000001">
    <property type="protein sequence ID" value="VWL85791.1"/>
    <property type="molecule type" value="Genomic_DNA"/>
</dbReference>
<dbReference type="GO" id="GO:0030313">
    <property type="term" value="C:cell envelope"/>
    <property type="evidence" value="ECO:0007669"/>
    <property type="project" value="UniProtKB-SubCell"/>
</dbReference>
<keyword evidence="3" id="KW-0813">Transport</keyword>
<dbReference type="InterPro" id="IPR039424">
    <property type="entry name" value="SBP_5"/>
</dbReference>
<evidence type="ECO:0000256" key="3">
    <source>
        <dbReference type="ARBA" id="ARBA00022448"/>
    </source>
</evidence>
<organism evidence="6 7">
    <name type="scientific">Oceanivirga miroungae</name>
    <dbReference type="NCBI Taxonomy" id="1130046"/>
    <lineage>
        <taxon>Bacteria</taxon>
        <taxon>Fusobacteriati</taxon>
        <taxon>Fusobacteriota</taxon>
        <taxon>Fusobacteriia</taxon>
        <taxon>Fusobacteriales</taxon>
        <taxon>Leptotrichiaceae</taxon>
        <taxon>Oceanivirga</taxon>
    </lineage>
</organism>
<comment type="subcellular location">
    <subcellularLocation>
        <location evidence="1">Cell envelope</location>
    </subcellularLocation>
</comment>
<dbReference type="InterPro" id="IPR000914">
    <property type="entry name" value="SBP_5_dom"/>
</dbReference>
<dbReference type="PANTHER" id="PTHR30290">
    <property type="entry name" value="PERIPLASMIC BINDING COMPONENT OF ABC TRANSPORTER"/>
    <property type="match status" value="1"/>
</dbReference>
<dbReference type="PIRSF" id="PIRSF002741">
    <property type="entry name" value="MppA"/>
    <property type="match status" value="1"/>
</dbReference>
<protein>
    <submittedName>
        <fullName evidence="6">Family 5 extracellular solute-binding protein</fullName>
    </submittedName>
</protein>
<keyword evidence="7" id="KW-1185">Reference proteome</keyword>
<dbReference type="CDD" id="cd08504">
    <property type="entry name" value="PBP2_OppA"/>
    <property type="match status" value="1"/>
</dbReference>
<evidence type="ECO:0000256" key="1">
    <source>
        <dbReference type="ARBA" id="ARBA00004196"/>
    </source>
</evidence>
<dbReference type="Gene3D" id="3.10.105.10">
    <property type="entry name" value="Dipeptide-binding Protein, Domain 3"/>
    <property type="match status" value="1"/>
</dbReference>
<sequence>MKNNIKKIIFLLFITLFMFLLVAYFKKPITKEVDTTITYNIYTKPSTIDPHQFRDMLSVELMNEVYEGLLREDKDGNFIPALSSSYSISDDKLTYTFKIRKDAKYSDGSSVTADDVVNGFIRALDPHTAARYAEMLFPIVNAEEYNAGKVSAKEVGVKKIDENTVVLKLNRFVPYFNYILTLPISYPIADKFKDDIADINTALYNGPYLIKKMNDDEIILEKNKFYWNSNNVEIKNVKFAVVKNYAVVENLIKNDELDLTRLEPFDFETKRKNKELMTYQNGRAWFIGFNMENEILNKVENRLAISHAIDRNKYVKDVKDDGSVASKSIISTLLGDYRKNYPDKDFFEDNIKSDILKGKKLRLLTGNTTSEVKEANFLQEELRVKLGLIVEVLTVNYSDRLALTRLGNYDMVLDTYGPKFNDPLTMLYRFNRNKPHFNAWNKEKYSDLIKQIEVETNKEKRQKLINEAEHILIDEAVIVPLYYSTENWFIRNKYKNIIVHPISNTMDIHEIKVK</sequence>
<dbReference type="Proteomes" id="UP000419017">
    <property type="component" value="Unassembled WGS sequence"/>
</dbReference>
<dbReference type="InterPro" id="IPR030678">
    <property type="entry name" value="Peptide/Ni-bd"/>
</dbReference>
<proteinExistence type="inferred from homology"/>
<evidence type="ECO:0000256" key="4">
    <source>
        <dbReference type="ARBA" id="ARBA00022729"/>
    </source>
</evidence>
<feature type="domain" description="Solute-binding protein family 5" evidence="5">
    <location>
        <begin position="78"/>
        <end position="434"/>
    </location>
</feature>
<dbReference type="RefSeq" id="WP_156683762.1">
    <property type="nucleotide sequence ID" value="NZ_CABWIB010000001.1"/>
</dbReference>
<dbReference type="Gene3D" id="3.40.190.10">
    <property type="entry name" value="Periplasmic binding protein-like II"/>
    <property type="match status" value="1"/>
</dbReference>
<evidence type="ECO:0000259" key="5">
    <source>
        <dbReference type="Pfam" id="PF00496"/>
    </source>
</evidence>
<accession>A0A6I8M8I7</accession>
<evidence type="ECO:0000313" key="7">
    <source>
        <dbReference type="Proteomes" id="UP000419017"/>
    </source>
</evidence>
<dbReference type="PANTHER" id="PTHR30290:SF10">
    <property type="entry name" value="PERIPLASMIC OLIGOPEPTIDE-BINDING PROTEIN-RELATED"/>
    <property type="match status" value="1"/>
</dbReference>
<evidence type="ECO:0000256" key="2">
    <source>
        <dbReference type="ARBA" id="ARBA00005695"/>
    </source>
</evidence>
<dbReference type="SUPFAM" id="SSF53850">
    <property type="entry name" value="Periplasmic binding protein-like II"/>
    <property type="match status" value="1"/>
</dbReference>
<comment type="similarity">
    <text evidence="2">Belongs to the bacterial solute-binding protein 5 family.</text>
</comment>
<dbReference type="GO" id="GO:0043190">
    <property type="term" value="C:ATP-binding cassette (ABC) transporter complex"/>
    <property type="evidence" value="ECO:0007669"/>
    <property type="project" value="InterPro"/>
</dbReference>
<reference evidence="6 7" key="1">
    <citation type="submission" date="2019-10" db="EMBL/GenBank/DDBJ databases">
        <authorList>
            <person name="Blom J."/>
        </authorList>
    </citation>
    <scope>NUCLEOTIDE SEQUENCE [LARGE SCALE GENOMIC DNA]</scope>
    <source>
        <strain evidence="6 7">ES3154-GLU</strain>
    </source>
</reference>
<dbReference type="Gene3D" id="3.90.76.10">
    <property type="entry name" value="Dipeptide-binding Protein, Domain 1"/>
    <property type="match status" value="1"/>
</dbReference>
<dbReference type="AlphaFoldDB" id="A0A6I8M8I7"/>
<keyword evidence="4" id="KW-0732">Signal</keyword>
<dbReference type="GO" id="GO:0015833">
    <property type="term" value="P:peptide transport"/>
    <property type="evidence" value="ECO:0007669"/>
    <property type="project" value="TreeGrafter"/>
</dbReference>
<dbReference type="GO" id="GO:0042597">
    <property type="term" value="C:periplasmic space"/>
    <property type="evidence" value="ECO:0007669"/>
    <property type="project" value="UniProtKB-ARBA"/>
</dbReference>
<dbReference type="Pfam" id="PF00496">
    <property type="entry name" value="SBP_bac_5"/>
    <property type="match status" value="1"/>
</dbReference>
<evidence type="ECO:0000313" key="6">
    <source>
        <dbReference type="EMBL" id="VWL85791.1"/>
    </source>
</evidence>
<dbReference type="GO" id="GO:1904680">
    <property type="term" value="F:peptide transmembrane transporter activity"/>
    <property type="evidence" value="ECO:0007669"/>
    <property type="project" value="TreeGrafter"/>
</dbReference>
<gene>
    <name evidence="6" type="ORF">OMES3154_01080</name>
</gene>